<dbReference type="Pfam" id="PF01494">
    <property type="entry name" value="FAD_binding_3"/>
    <property type="match status" value="1"/>
</dbReference>
<dbReference type="PANTHER" id="PTHR46865:SF2">
    <property type="entry name" value="MONOOXYGENASE"/>
    <property type="match status" value="1"/>
</dbReference>
<dbReference type="InterPro" id="IPR051704">
    <property type="entry name" value="FAD_aromatic-hydroxylase"/>
</dbReference>
<dbReference type="Proteomes" id="UP000694257">
    <property type="component" value="Chromosome"/>
</dbReference>
<sequence>MSTNHSAAQPSVLIAGGGIGGNAVALQLLRAGIRTTVVERAAAPRPGGQAVDLRGPSREVAERMGLMPGIRKYQLDERGMKFVDAEGRDIVRMPTEMFEGKGAVAEIELSRGDLNQVLLDALAEAGGVDYRYGEWISEIQQDETGVDVTFAGGSTQRFDLVIGADGLHSGTRHMVFGPEEQFSTYLGGYMSFFTLPSPDGVEDNWLAMHSLVGATSIGLRPDADPATSKALIIMRSAADPALRREISAQQDMIRRRLAGGGWESAAIVAAMPGATDFYFDELARIDMPNWSKRRVVLLGDAAYCGSPLTGQGTAMALIGAYVLAGEIAAHASDPEPALARYEEVLRPFIAKAQSLPPGGLRAMTPKSRFGIRAGQTVSKLMASKAMKPLMMKMLSKTESYELPDYAVQTVSQ</sequence>
<accession>A0ABX8RUL0</accession>
<keyword evidence="2" id="KW-0560">Oxidoreductase</keyword>
<dbReference type="RefSeq" id="WP_218472883.1">
    <property type="nucleotide sequence ID" value="NZ_BAABJN010000009.1"/>
</dbReference>
<organism evidence="2 3">
    <name type="scientific">Nocardia iowensis</name>
    <dbReference type="NCBI Taxonomy" id="204891"/>
    <lineage>
        <taxon>Bacteria</taxon>
        <taxon>Bacillati</taxon>
        <taxon>Actinomycetota</taxon>
        <taxon>Actinomycetes</taxon>
        <taxon>Mycobacteriales</taxon>
        <taxon>Nocardiaceae</taxon>
        <taxon>Nocardia</taxon>
    </lineage>
</organism>
<dbReference type="InterPro" id="IPR002938">
    <property type="entry name" value="FAD-bd"/>
</dbReference>
<feature type="domain" description="FAD-binding" evidence="1">
    <location>
        <begin position="11"/>
        <end position="351"/>
    </location>
</feature>
<proteinExistence type="predicted"/>
<gene>
    <name evidence="2" type="ORF">KV110_02240</name>
</gene>
<evidence type="ECO:0000259" key="1">
    <source>
        <dbReference type="Pfam" id="PF01494"/>
    </source>
</evidence>
<evidence type="ECO:0000313" key="2">
    <source>
        <dbReference type="EMBL" id="QXN92030.1"/>
    </source>
</evidence>
<dbReference type="PANTHER" id="PTHR46865">
    <property type="entry name" value="OXIDOREDUCTASE-RELATED"/>
    <property type="match status" value="1"/>
</dbReference>
<keyword evidence="2" id="KW-0503">Monooxygenase</keyword>
<dbReference type="GO" id="GO:0004497">
    <property type="term" value="F:monooxygenase activity"/>
    <property type="evidence" value="ECO:0007669"/>
    <property type="project" value="UniProtKB-KW"/>
</dbReference>
<evidence type="ECO:0000313" key="3">
    <source>
        <dbReference type="Proteomes" id="UP000694257"/>
    </source>
</evidence>
<dbReference type="EMBL" id="CP078145">
    <property type="protein sequence ID" value="QXN92030.1"/>
    <property type="molecule type" value="Genomic_DNA"/>
</dbReference>
<name>A0ABX8RUL0_NOCIO</name>
<reference evidence="2 3" key="1">
    <citation type="submission" date="2021-07" db="EMBL/GenBank/DDBJ databases">
        <title>Whole Genome Sequence of Nocardia Iowensis.</title>
        <authorList>
            <person name="Lamm A."/>
            <person name="Collins-Fairclough A.M."/>
            <person name="Bunk B."/>
            <person name="Sproer C."/>
        </authorList>
    </citation>
    <scope>NUCLEOTIDE SEQUENCE [LARGE SCALE GENOMIC DNA]</scope>
    <source>
        <strain evidence="2 3">NRRL 5646</strain>
    </source>
</reference>
<keyword evidence="3" id="KW-1185">Reference proteome</keyword>
<protein>
    <submittedName>
        <fullName evidence="2">FAD-dependent monooxygenase</fullName>
    </submittedName>
</protein>